<gene>
    <name evidence="2" type="ORF">AWC16_15005</name>
</gene>
<feature type="chain" id="PRO_5012801055" evidence="1">
    <location>
        <begin position="28"/>
        <end position="160"/>
    </location>
</feature>
<dbReference type="OrthoDB" id="4712230at2"/>
<proteinExistence type="predicted"/>
<evidence type="ECO:0000313" key="3">
    <source>
        <dbReference type="Proteomes" id="UP000193866"/>
    </source>
</evidence>
<evidence type="ECO:0000313" key="2">
    <source>
        <dbReference type="EMBL" id="ORW09840.1"/>
    </source>
</evidence>
<organism evidence="2 3">
    <name type="scientific">Mycolicibacter longobardus</name>
    <dbReference type="NCBI Taxonomy" id="1108812"/>
    <lineage>
        <taxon>Bacteria</taxon>
        <taxon>Bacillati</taxon>
        <taxon>Actinomycetota</taxon>
        <taxon>Actinomycetes</taxon>
        <taxon>Mycobacteriales</taxon>
        <taxon>Mycobacteriaceae</taxon>
        <taxon>Mycolicibacter</taxon>
    </lineage>
</organism>
<keyword evidence="1" id="KW-0732">Signal</keyword>
<name>A0A1X1YFN5_9MYCO</name>
<dbReference type="Proteomes" id="UP000193866">
    <property type="component" value="Unassembled WGS sequence"/>
</dbReference>
<comment type="caution">
    <text evidence="2">The sequence shown here is derived from an EMBL/GenBank/DDBJ whole genome shotgun (WGS) entry which is preliminary data.</text>
</comment>
<dbReference type="STRING" id="1108812.AWC16_15005"/>
<dbReference type="EMBL" id="LQPG01000026">
    <property type="protein sequence ID" value="ORW09840.1"/>
    <property type="molecule type" value="Genomic_DNA"/>
</dbReference>
<keyword evidence="3" id="KW-1185">Reference proteome</keyword>
<reference evidence="2 3" key="1">
    <citation type="submission" date="2016-01" db="EMBL/GenBank/DDBJ databases">
        <title>The new phylogeny of the genus Mycobacterium.</title>
        <authorList>
            <person name="Tarcisio F."/>
            <person name="Conor M."/>
            <person name="Antonella G."/>
            <person name="Elisabetta G."/>
            <person name="Giulia F.S."/>
            <person name="Sara T."/>
            <person name="Anna F."/>
            <person name="Clotilde B."/>
            <person name="Roberto B."/>
            <person name="Veronica D.S."/>
            <person name="Fabio R."/>
            <person name="Monica P."/>
            <person name="Olivier J."/>
            <person name="Enrico T."/>
            <person name="Nicola S."/>
        </authorList>
    </citation>
    <scope>NUCLEOTIDE SEQUENCE [LARGE SCALE GENOMIC DNA]</scope>
    <source>
        <strain evidence="2 3">DSM 45394</strain>
    </source>
</reference>
<dbReference type="RefSeq" id="WP_085265334.1">
    <property type="nucleotide sequence ID" value="NZ_LQPG01000026.1"/>
</dbReference>
<protein>
    <submittedName>
        <fullName evidence="2">Uncharacterized protein</fullName>
    </submittedName>
</protein>
<evidence type="ECO:0000256" key="1">
    <source>
        <dbReference type="SAM" id="SignalP"/>
    </source>
</evidence>
<sequence>MASPLRAHRRALTISAAAVAAAAAAVAAWFHLAASDTDGLSMGDYGPEKQREWAEQLVTGLNTHDVNQVPVLRSNGQLLDAQRGTVEAAMPAPGCSYRLLSVQDRGEQGRRPVPGLRTENSTYRFDMTVDEHCSGTTRTRVLGVMAVAEMGYWDPFYFVV</sequence>
<feature type="signal peptide" evidence="1">
    <location>
        <begin position="1"/>
        <end position="27"/>
    </location>
</feature>
<dbReference type="AlphaFoldDB" id="A0A1X1YFN5"/>
<accession>A0A1X1YFN5</accession>